<keyword evidence="2" id="KW-1133">Transmembrane helix</keyword>
<gene>
    <name evidence="3" type="ordered locus">SRU_0436</name>
</gene>
<feature type="transmembrane region" description="Helical" evidence="2">
    <location>
        <begin position="193"/>
        <end position="216"/>
    </location>
</feature>
<dbReference type="EMBL" id="CP000159">
    <property type="protein sequence ID" value="ABC45387.1"/>
    <property type="molecule type" value="Genomic_DNA"/>
</dbReference>
<evidence type="ECO:0000313" key="3">
    <source>
        <dbReference type="EMBL" id="ABC45387.1"/>
    </source>
</evidence>
<feature type="transmembrane region" description="Helical" evidence="2">
    <location>
        <begin position="288"/>
        <end position="311"/>
    </location>
</feature>
<keyword evidence="2" id="KW-0472">Membrane</keyword>
<dbReference type="PANTHER" id="PTHR20992:SF9">
    <property type="entry name" value="AT15442P-RELATED"/>
    <property type="match status" value="1"/>
</dbReference>
<dbReference type="Pfam" id="PF04087">
    <property type="entry name" value="DUF389"/>
    <property type="match status" value="1"/>
</dbReference>
<reference evidence="3 4" key="1">
    <citation type="journal article" date="2005" name="Proc. Natl. Acad. Sci. U.S.A.">
        <title>The genome of Salinibacter ruber: convergence and gene exchange among hyperhalophilic bacteria and archaea.</title>
        <authorList>
            <person name="Mongodin E.F."/>
            <person name="Nelson K.E."/>
            <person name="Daugherty S."/>
            <person name="Deboy R.T."/>
            <person name="Wister J."/>
            <person name="Khouri H."/>
            <person name="Weidman J."/>
            <person name="Walsh D.A."/>
            <person name="Papke R.T."/>
            <person name="Sanchez Perez G."/>
            <person name="Sharma A.K."/>
            <person name="Nesbo C.L."/>
            <person name="MacLeod D."/>
            <person name="Bapteste E."/>
            <person name="Doolittle W.F."/>
            <person name="Charlebois R.L."/>
            <person name="Legault B."/>
            <person name="Rodriguez-Valera F."/>
        </authorList>
    </citation>
    <scope>NUCLEOTIDE SEQUENCE [LARGE SCALE GENOMIC DNA]</scope>
    <source>
        <strain evidence="4">DSM 13855 / CECT 5946 / M31</strain>
    </source>
</reference>
<dbReference type="STRING" id="309807.SRU_0436"/>
<keyword evidence="4" id="KW-1185">Reference proteome</keyword>
<dbReference type="PANTHER" id="PTHR20992">
    <property type="entry name" value="AT15442P-RELATED"/>
    <property type="match status" value="1"/>
</dbReference>
<feature type="region of interest" description="Disordered" evidence="1">
    <location>
        <begin position="124"/>
        <end position="149"/>
    </location>
</feature>
<dbReference type="AlphaFoldDB" id="Q2S5F0"/>
<name>Q2S5F0_SALRD</name>
<feature type="transmembrane region" description="Helical" evidence="2">
    <location>
        <begin position="261"/>
        <end position="281"/>
    </location>
</feature>
<dbReference type="NCBIfam" id="TIGR00341">
    <property type="entry name" value="TIGR00341 family protein"/>
    <property type="match status" value="1"/>
</dbReference>
<evidence type="ECO:0000313" key="4">
    <source>
        <dbReference type="Proteomes" id="UP000008674"/>
    </source>
</evidence>
<proteinExistence type="predicted"/>
<dbReference type="EnsemblBacteria" id="ABC45387">
    <property type="protein sequence ID" value="ABC45387"/>
    <property type="gene ID" value="SRU_0436"/>
</dbReference>
<dbReference type="PATRIC" id="fig|309807.25.peg.456"/>
<dbReference type="eggNOG" id="COG1808">
    <property type="taxonomic scope" value="Bacteria"/>
</dbReference>
<dbReference type="OrthoDB" id="9790659at2"/>
<feature type="transmembrane region" description="Helical" evidence="2">
    <location>
        <begin position="170"/>
        <end position="187"/>
    </location>
</feature>
<accession>Q2S5F0</accession>
<sequence>MGPYFLEAGRIYGSAPTGPAGWAAASWLSSKSTPATLLPRPARAARMALRLIDLYHPDTDDALDVPDAPHDVLGHWTYAIDDGQRVDRLLMEVEDTEPFLDWVEGTAITEYRVVIQAVEATLPRPEVDADEGETQAGGEAAEEDEEESAARVGRAELYEYARDATDVSSYYYSLIALSVIVAAGGMLRNQTAVVIGAMVIAPLVGPNLALALGTTLGDPDLLKRSVRANVTGLALALGGALGLGVVMTVDPATSELAGRTVIGIADIALAGAAGAAGALAVTRGGATGLVGVMVAVALLPPAVATGLLLGAGHPDPALRAGLLTVTNVVALNLAAVCTFLLLGVRPRDWRDVAQARTSTRIALVLWGSALAVLALLLWQFA</sequence>
<protein>
    <recommendedName>
        <fullName evidence="5">TIGR00341 family protein</fullName>
    </recommendedName>
</protein>
<dbReference type="InterPro" id="IPR005240">
    <property type="entry name" value="DUF389"/>
</dbReference>
<organism evidence="3 4">
    <name type="scientific">Salinibacter ruber (strain DSM 13855 / M31)</name>
    <dbReference type="NCBI Taxonomy" id="309807"/>
    <lineage>
        <taxon>Bacteria</taxon>
        <taxon>Pseudomonadati</taxon>
        <taxon>Rhodothermota</taxon>
        <taxon>Rhodothermia</taxon>
        <taxon>Rhodothermales</taxon>
        <taxon>Salinibacteraceae</taxon>
        <taxon>Salinibacter</taxon>
    </lineage>
</organism>
<evidence type="ECO:0000256" key="2">
    <source>
        <dbReference type="SAM" id="Phobius"/>
    </source>
</evidence>
<dbReference type="Proteomes" id="UP000008674">
    <property type="component" value="Chromosome"/>
</dbReference>
<evidence type="ECO:0000256" key="1">
    <source>
        <dbReference type="SAM" id="MobiDB-lite"/>
    </source>
</evidence>
<feature type="transmembrane region" description="Helical" evidence="2">
    <location>
        <begin position="363"/>
        <end position="380"/>
    </location>
</feature>
<keyword evidence="2" id="KW-0812">Transmembrane</keyword>
<feature type="transmembrane region" description="Helical" evidence="2">
    <location>
        <begin position="317"/>
        <end position="342"/>
    </location>
</feature>
<dbReference type="KEGG" id="sru:SRU_0436"/>
<evidence type="ECO:0008006" key="5">
    <source>
        <dbReference type="Google" id="ProtNLM"/>
    </source>
</evidence>
<dbReference type="HOGENOM" id="CLU_050976_0_0_10"/>
<feature type="transmembrane region" description="Helical" evidence="2">
    <location>
        <begin position="228"/>
        <end position="249"/>
    </location>
</feature>